<evidence type="ECO:0000313" key="3">
    <source>
        <dbReference type="Proteomes" id="UP000019471"/>
    </source>
</evidence>
<keyword evidence="3" id="KW-1185">Reference proteome</keyword>
<dbReference type="Proteomes" id="UP000019471">
    <property type="component" value="Unassembled WGS sequence"/>
</dbReference>
<dbReference type="GeneID" id="19193327"/>
<dbReference type="HOGENOM" id="CLU_096188_0_0_1"/>
<organism evidence="2 3">
    <name type="scientific">Cladophialophora psammophila CBS 110553</name>
    <dbReference type="NCBI Taxonomy" id="1182543"/>
    <lineage>
        <taxon>Eukaryota</taxon>
        <taxon>Fungi</taxon>
        <taxon>Dikarya</taxon>
        <taxon>Ascomycota</taxon>
        <taxon>Pezizomycotina</taxon>
        <taxon>Eurotiomycetes</taxon>
        <taxon>Chaetothyriomycetidae</taxon>
        <taxon>Chaetothyriales</taxon>
        <taxon>Herpotrichiellaceae</taxon>
        <taxon>Cladophialophora</taxon>
    </lineage>
</organism>
<dbReference type="PANTHER" id="PTHR36156:SF2">
    <property type="entry name" value="CUPIN TYPE-2 DOMAIN-CONTAINING PROTEIN"/>
    <property type="match status" value="1"/>
</dbReference>
<dbReference type="InterPro" id="IPR014710">
    <property type="entry name" value="RmlC-like_jellyroll"/>
</dbReference>
<dbReference type="RefSeq" id="XP_007747400.1">
    <property type="nucleotide sequence ID" value="XM_007749210.1"/>
</dbReference>
<dbReference type="eggNOG" id="ENOG502SUI3">
    <property type="taxonomic scope" value="Eukaryota"/>
</dbReference>
<accession>W9XC57</accession>
<dbReference type="InterPro" id="IPR047142">
    <property type="entry name" value="OryJ/VirC-like"/>
</dbReference>
<dbReference type="STRING" id="1182543.W9XC57"/>
<dbReference type="PANTHER" id="PTHR36156">
    <property type="entry name" value="SLR2101 PROTEIN"/>
    <property type="match status" value="1"/>
</dbReference>
<dbReference type="OrthoDB" id="5840532at2759"/>
<dbReference type="InterPro" id="IPR011051">
    <property type="entry name" value="RmlC_Cupin_sf"/>
</dbReference>
<protein>
    <recommendedName>
        <fullName evidence="1">Cupin type-2 domain-containing protein</fullName>
    </recommendedName>
</protein>
<reference evidence="2 3" key="1">
    <citation type="submission" date="2013-03" db="EMBL/GenBank/DDBJ databases">
        <title>The Genome Sequence of Cladophialophora psammophila CBS 110553.</title>
        <authorList>
            <consortium name="The Broad Institute Genomics Platform"/>
            <person name="Cuomo C."/>
            <person name="de Hoog S."/>
            <person name="Gorbushina A."/>
            <person name="Walker B."/>
            <person name="Young S.K."/>
            <person name="Zeng Q."/>
            <person name="Gargeya S."/>
            <person name="Fitzgerald M."/>
            <person name="Haas B."/>
            <person name="Abouelleil A."/>
            <person name="Allen A.W."/>
            <person name="Alvarado L."/>
            <person name="Arachchi H.M."/>
            <person name="Berlin A.M."/>
            <person name="Chapman S.B."/>
            <person name="Gainer-Dewar J."/>
            <person name="Goldberg J."/>
            <person name="Griggs A."/>
            <person name="Gujja S."/>
            <person name="Hansen M."/>
            <person name="Howarth C."/>
            <person name="Imamovic A."/>
            <person name="Ireland A."/>
            <person name="Larimer J."/>
            <person name="McCowan C."/>
            <person name="Murphy C."/>
            <person name="Pearson M."/>
            <person name="Poon T.W."/>
            <person name="Priest M."/>
            <person name="Roberts A."/>
            <person name="Saif S."/>
            <person name="Shea T."/>
            <person name="Sisk P."/>
            <person name="Sykes S."/>
            <person name="Wortman J."/>
            <person name="Nusbaum C."/>
            <person name="Birren B."/>
        </authorList>
    </citation>
    <scope>NUCLEOTIDE SEQUENCE [LARGE SCALE GENOMIC DNA]</scope>
    <source>
        <strain evidence="2 3">CBS 110553</strain>
    </source>
</reference>
<gene>
    <name evidence="2" type="ORF">A1O5_08629</name>
</gene>
<dbReference type="CDD" id="cd02231">
    <property type="entry name" value="cupin_BLL6423-like"/>
    <property type="match status" value="1"/>
</dbReference>
<proteinExistence type="predicted"/>
<comment type="caution">
    <text evidence="2">The sequence shown here is derived from an EMBL/GenBank/DDBJ whole genome shotgun (WGS) entry which is preliminary data.</text>
</comment>
<evidence type="ECO:0000259" key="1">
    <source>
        <dbReference type="Pfam" id="PF07883"/>
    </source>
</evidence>
<dbReference type="InterPro" id="IPR013096">
    <property type="entry name" value="Cupin_2"/>
</dbReference>
<feature type="domain" description="Cupin type-2" evidence="1">
    <location>
        <begin position="105"/>
        <end position="158"/>
    </location>
</feature>
<dbReference type="AlphaFoldDB" id="W9XC57"/>
<dbReference type="Pfam" id="PF07883">
    <property type="entry name" value="Cupin_2"/>
    <property type="match status" value="1"/>
</dbReference>
<sequence>MEQIPSLPTTRRLVTGHGKEGKAIFEFDDMLTPINPFPKPEREGKTDHTVEAAASPLGVTLIQGSTEELTPDNLRRGQGEPGIVCQIVDLPARSKDTPLFLRRNQSLDYGVVLKGTMQIVLDDGAERTLNEGDVYVQKGTLHAWKNISSEYSRFLTVVIPSEKVKVEATGELLEVTKIPALSD</sequence>
<dbReference type="Gene3D" id="2.60.120.10">
    <property type="entry name" value="Jelly Rolls"/>
    <property type="match status" value="1"/>
</dbReference>
<name>W9XC57_9EURO</name>
<dbReference type="Gene3D" id="2.20.70.150">
    <property type="match status" value="1"/>
</dbReference>
<evidence type="ECO:0000313" key="2">
    <source>
        <dbReference type="EMBL" id="EXJ68014.1"/>
    </source>
</evidence>
<dbReference type="SUPFAM" id="SSF51182">
    <property type="entry name" value="RmlC-like cupins"/>
    <property type="match status" value="1"/>
</dbReference>
<dbReference type="EMBL" id="AMGX01000014">
    <property type="protein sequence ID" value="EXJ68014.1"/>
    <property type="molecule type" value="Genomic_DNA"/>
</dbReference>